<evidence type="ECO:0000256" key="4">
    <source>
        <dbReference type="ARBA" id="ARBA00022475"/>
    </source>
</evidence>
<comment type="caution">
    <text evidence="13">The sequence shown here is derived from an EMBL/GenBank/DDBJ whole genome shotgun (WGS) entry which is preliminary data.</text>
</comment>
<protein>
    <recommendedName>
        <fullName evidence="10">Maltose/maltodextrin transport system permease protein</fullName>
    </recommendedName>
</protein>
<evidence type="ECO:0000256" key="5">
    <source>
        <dbReference type="ARBA" id="ARBA00022597"/>
    </source>
</evidence>
<evidence type="ECO:0000256" key="11">
    <source>
        <dbReference type="SAM" id="MobiDB-lite"/>
    </source>
</evidence>
<dbReference type="GO" id="GO:0015423">
    <property type="term" value="F:ABC-type maltose transporter activity"/>
    <property type="evidence" value="ECO:0007669"/>
    <property type="project" value="TreeGrafter"/>
</dbReference>
<feature type="domain" description="ABC transmembrane type-1" evidence="12">
    <location>
        <begin position="342"/>
        <end position="560"/>
    </location>
</feature>
<evidence type="ECO:0000256" key="7">
    <source>
        <dbReference type="ARBA" id="ARBA00022989"/>
    </source>
</evidence>
<feature type="transmembrane region" description="Helical" evidence="9">
    <location>
        <begin position="97"/>
        <end position="117"/>
    </location>
</feature>
<dbReference type="EMBL" id="JACHJJ010000010">
    <property type="protein sequence ID" value="MBB5964205.1"/>
    <property type="molecule type" value="Genomic_DNA"/>
</dbReference>
<dbReference type="Pfam" id="PF16296">
    <property type="entry name" value="TM_PBP2_N"/>
    <property type="match status" value="1"/>
</dbReference>
<name>A0A841D7S2_PLAVE</name>
<evidence type="ECO:0000256" key="3">
    <source>
        <dbReference type="ARBA" id="ARBA00022448"/>
    </source>
</evidence>
<dbReference type="GO" id="GO:0042956">
    <property type="term" value="P:maltodextrin transmembrane transport"/>
    <property type="evidence" value="ECO:0007669"/>
    <property type="project" value="TreeGrafter"/>
</dbReference>
<feature type="transmembrane region" description="Helical" evidence="9">
    <location>
        <begin position="377"/>
        <end position="397"/>
    </location>
</feature>
<keyword evidence="7 9" id="KW-1133">Transmembrane helix</keyword>
<dbReference type="InterPro" id="IPR035277">
    <property type="entry name" value="MalF_N"/>
</dbReference>
<keyword evidence="3 9" id="KW-0813">Transport</keyword>
<evidence type="ECO:0000313" key="13">
    <source>
        <dbReference type="EMBL" id="MBB5964205.1"/>
    </source>
</evidence>
<dbReference type="PANTHER" id="PTHR47314:SF1">
    <property type="entry name" value="MALTOSE_MALTODEXTRIN TRANSPORT SYSTEM PERMEASE PROTEIN MALF"/>
    <property type="match status" value="1"/>
</dbReference>
<comment type="function">
    <text evidence="10">Part of the ABC transporter complex MalEFGK involved in maltose/maltodextrin import. Probably responsible for the translocation of the substrate across the membrane.</text>
</comment>
<comment type="subcellular location">
    <subcellularLocation>
        <location evidence="1 9">Cell membrane</location>
        <topology evidence="1 9">Multi-pass membrane protein</topology>
    </subcellularLocation>
</comment>
<proteinExistence type="inferred from homology"/>
<evidence type="ECO:0000256" key="8">
    <source>
        <dbReference type="ARBA" id="ARBA00023136"/>
    </source>
</evidence>
<dbReference type="SUPFAM" id="SSF160964">
    <property type="entry name" value="MalF N-terminal region-like"/>
    <property type="match status" value="1"/>
</dbReference>
<keyword evidence="4 10" id="KW-1003">Cell membrane</keyword>
<keyword evidence="5 10" id="KW-0762">Sugar transport</keyword>
<dbReference type="PROSITE" id="PS50928">
    <property type="entry name" value="ABC_TM1"/>
    <property type="match status" value="1"/>
</dbReference>
<comment type="similarity">
    <text evidence="2 10">Belongs to the binding-protein-dependent transport system permease family. MalFG subfamily.</text>
</comment>
<accession>A0A841D7S2</accession>
<feature type="transmembrane region" description="Helical" evidence="9">
    <location>
        <begin position="126"/>
        <end position="143"/>
    </location>
</feature>
<dbReference type="Gene3D" id="1.10.3720.10">
    <property type="entry name" value="MetI-like"/>
    <property type="match status" value="1"/>
</dbReference>
<evidence type="ECO:0000313" key="14">
    <source>
        <dbReference type="Proteomes" id="UP000562352"/>
    </source>
</evidence>
<feature type="transmembrane region" description="Helical" evidence="9">
    <location>
        <begin position="423"/>
        <end position="443"/>
    </location>
</feature>
<keyword evidence="6 9" id="KW-0812">Transmembrane</keyword>
<organism evidence="13 14">
    <name type="scientific">Planomonospora venezuelensis</name>
    <dbReference type="NCBI Taxonomy" id="1999"/>
    <lineage>
        <taxon>Bacteria</taxon>
        <taxon>Bacillati</taxon>
        <taxon>Actinomycetota</taxon>
        <taxon>Actinomycetes</taxon>
        <taxon>Streptosporangiales</taxon>
        <taxon>Streptosporangiaceae</taxon>
        <taxon>Planomonospora</taxon>
    </lineage>
</organism>
<evidence type="ECO:0000256" key="6">
    <source>
        <dbReference type="ARBA" id="ARBA00022692"/>
    </source>
</evidence>
<feature type="transmembrane region" description="Helical" evidence="9">
    <location>
        <begin position="539"/>
        <end position="559"/>
    </location>
</feature>
<dbReference type="GO" id="GO:1990060">
    <property type="term" value="C:maltose transport complex"/>
    <property type="evidence" value="ECO:0007669"/>
    <property type="project" value="TreeGrafter"/>
</dbReference>
<feature type="region of interest" description="Disordered" evidence="11">
    <location>
        <begin position="1"/>
        <end position="62"/>
    </location>
</feature>
<dbReference type="InterPro" id="IPR035906">
    <property type="entry name" value="MetI-like_sf"/>
</dbReference>
<gene>
    <name evidence="13" type="ORF">FHS22_003488</name>
</gene>
<dbReference type="SUPFAM" id="SSF161098">
    <property type="entry name" value="MetI-like"/>
    <property type="match status" value="1"/>
</dbReference>
<reference evidence="13 14" key="1">
    <citation type="submission" date="2020-08" db="EMBL/GenBank/DDBJ databases">
        <title>Genomic Encyclopedia of Type Strains, Phase III (KMG-III): the genomes of soil and plant-associated and newly described type strains.</title>
        <authorList>
            <person name="Whitman W."/>
        </authorList>
    </citation>
    <scope>NUCLEOTIDE SEQUENCE [LARGE SCALE GENOMIC DNA]</scope>
    <source>
        <strain evidence="13 14">CECT 3303</strain>
    </source>
</reference>
<evidence type="ECO:0000259" key="12">
    <source>
        <dbReference type="PROSITE" id="PS50928"/>
    </source>
</evidence>
<dbReference type="Proteomes" id="UP000562352">
    <property type="component" value="Unassembled WGS sequence"/>
</dbReference>
<dbReference type="Gene3D" id="1.20.58.370">
    <property type="entry name" value="MalF N-terminal region-like"/>
    <property type="match status" value="1"/>
</dbReference>
<evidence type="ECO:0000256" key="10">
    <source>
        <dbReference type="RuleBase" id="RU367050"/>
    </source>
</evidence>
<feature type="transmembrane region" description="Helical" evidence="9">
    <location>
        <begin position="342"/>
        <end position="365"/>
    </location>
</feature>
<feature type="transmembrane region" description="Helical" evidence="9">
    <location>
        <begin position="72"/>
        <end position="91"/>
    </location>
</feature>
<evidence type="ECO:0000256" key="2">
    <source>
        <dbReference type="ARBA" id="ARBA00009047"/>
    </source>
</evidence>
<dbReference type="Pfam" id="PF00528">
    <property type="entry name" value="BPD_transp_1"/>
    <property type="match status" value="1"/>
</dbReference>
<dbReference type="AlphaFoldDB" id="A0A841D7S2"/>
<dbReference type="CDD" id="cd06261">
    <property type="entry name" value="TM_PBP2"/>
    <property type="match status" value="1"/>
</dbReference>
<evidence type="ECO:0000256" key="1">
    <source>
        <dbReference type="ARBA" id="ARBA00004651"/>
    </source>
</evidence>
<feature type="transmembrane region" description="Helical" evidence="9">
    <location>
        <begin position="474"/>
        <end position="493"/>
    </location>
</feature>
<dbReference type="PANTHER" id="PTHR47314">
    <property type="entry name" value="MALTOSE/MALTODEXTRIN TRANSPORT SYSTEM PERMEASE PROTEIN MALF"/>
    <property type="match status" value="1"/>
</dbReference>
<dbReference type="InterPro" id="IPR032550">
    <property type="entry name" value="TM_PBP2_N"/>
</dbReference>
<keyword evidence="14" id="KW-1185">Reference proteome</keyword>
<feature type="compositionally biased region" description="Basic and acidic residues" evidence="11">
    <location>
        <begin position="43"/>
        <end position="56"/>
    </location>
</feature>
<evidence type="ECO:0000256" key="9">
    <source>
        <dbReference type="RuleBase" id="RU363032"/>
    </source>
</evidence>
<dbReference type="InterPro" id="IPR000515">
    <property type="entry name" value="MetI-like"/>
</dbReference>
<sequence>MSTRQTRTGEGRGLPRRGDTGAPRQEGTAPRTSPEGSPGGPPARDRRPRAVPDRPRALAVPPGGWPGGAGAVAARFLALGLIVAVALWAVAPLASAGNWTGTAIVAAVTAAGLYVYLTPRRMPAKYLLPTTLLVLAFQVFPVVHTMSLALTNIGDGHLGSKQEAITAIETSSVRREPGSAEYRLTVAERDGGLAFLLAAGGRAYAGTAEGLRPLEGATLGPGGRITAADGYTVLTSAQASARSAEITELAVPVEGGAIRSQGLSRAYQGRAELTYDAGCDCVTGSGSGSGPEKAWRADEEQGRFVAADGTALPQGWKVDVGLANLAAALTDPRINAHFLGVFGWNLVYATAVVALTAALGIAVALALHHPRMRAVRAYRTLIVLPYAMPAFAMLLVWRDMFNTDFGLVNRVFGLDVDWLGEPFTARLSVLLVQLWLGFPYMFLIATGALQTIPAEYLEAAQVDGATAWQRFRKVTLPLLMLALSPLMVSSFAFNFNNFNGVFLVTAGGPFPADNPTVGATDLLITYTFRLAFGQQGAQYGLASAMSVYVYLIVAVISIVSFRRTRVFQEVDR</sequence>
<keyword evidence="8 9" id="KW-0472">Membrane</keyword>